<protein>
    <submittedName>
        <fullName evidence="1">Uncharacterized protein</fullName>
    </submittedName>
</protein>
<accession>A0ACC0JGE5</accession>
<dbReference type="Proteomes" id="UP001064048">
    <property type="component" value="Chromosome 25"/>
</dbReference>
<sequence length="917" mass="106180">MALNETRRIIHGVESLADYVFDGHENDNIRWMNNDIAVVKVDEEFDFNRRVRGCDYWVSTRKQGMTSVVSLLETTVHIISKMKCKRRWGSRSEERTRRVISPESLSLHNPFHNDTRRNIEDTNGGFCEPMPVRPFLTPAPLAILTMRQYVMEESFSGPLKINRRHVQSIEVATQLPQDVAKILNESRRIINGEQVTEGRPYMVHLKLPKSNEKKSAYRNWLCGGVIIHEEYILTSAACIEDAEHFYIVSGTYKYANEDDRYNNQCIKNGAKKAIWKCVPKNYVFDGHENDNIRWMNNDIAVVKIEDGFDFTRRVRGCDFVPKPICYNNQSLTLENPGTIATVAGWGTTTKYSDWVSRRALDNQNELLESRVEIIVKNRCKRRWGSRYHNIIDNYMICTKDIGQTMSEICNDEVRRASHVDRVPTNLVMHSAYHNESHYNSSRKHNLQADGGFCESGPTSAMDPSFTPASTRTVSSFPVRFIRTSNLALSHPKHDKEDDIDNEEDREKHKKHGRHDNHSPDSRQFHDRHQSHRGKKDVNDKDDHIDKDDNDIGWEYENKTKVDTRRILYSKTSKRGARPYMVYLQLTKESAKAHKYRGWLCGGVIVDRYYVLTSAACVEDADHFYVVSGTTKFVDSFDYKDNECVCKHRRKVVWKCIPKNYKFDFHDSIKWSSNDIAIVKVNKPFKLGVCEKGCEFATDLVCYNNVSRDLEKPGTKGVIAGWGSGSNFREGVYRRQKPYTPENAKCLQEAKVCIMDNEQCAKKWSQRFRSIITQYMICTKDNDHGGPLIVKYQGKDRVIGVISACKIDPKSHNCHGPFLYTSVFKNRQFISCSIFKDTEESCRRVFRSGITHEEWSVNWDNVKEDDDRDDRADNDDNKDEIEDRDDDEKEKAASDDEDKADDKDESDKDSSKEVLREK</sequence>
<keyword evidence="2" id="KW-1185">Reference proteome</keyword>
<evidence type="ECO:0000313" key="2">
    <source>
        <dbReference type="Proteomes" id="UP001064048"/>
    </source>
</evidence>
<evidence type="ECO:0000313" key="1">
    <source>
        <dbReference type="EMBL" id="KAI8423137.1"/>
    </source>
</evidence>
<proteinExistence type="predicted"/>
<name>A0ACC0JGE5_CHOFU</name>
<reference evidence="1 2" key="1">
    <citation type="journal article" date="2022" name="Genome Biol. Evol.">
        <title>The Spruce Budworm Genome: Reconstructing the Evolutionary History of Antifreeze Proteins.</title>
        <authorList>
            <person name="Beliveau C."/>
            <person name="Gagne P."/>
            <person name="Picq S."/>
            <person name="Vernygora O."/>
            <person name="Keeling C.I."/>
            <person name="Pinkney K."/>
            <person name="Doucet D."/>
            <person name="Wen F."/>
            <person name="Johnston J.S."/>
            <person name="Maaroufi H."/>
            <person name="Boyle B."/>
            <person name="Laroche J."/>
            <person name="Dewar K."/>
            <person name="Juretic N."/>
            <person name="Blackburn G."/>
            <person name="Nisole A."/>
            <person name="Brunet B."/>
            <person name="Brandao M."/>
            <person name="Lumley L."/>
            <person name="Duan J."/>
            <person name="Quan G."/>
            <person name="Lucarotti C.J."/>
            <person name="Roe A.D."/>
            <person name="Sperling F.A.H."/>
            <person name="Levesque R.C."/>
            <person name="Cusson M."/>
        </authorList>
    </citation>
    <scope>NUCLEOTIDE SEQUENCE [LARGE SCALE GENOMIC DNA]</scope>
    <source>
        <strain evidence="1">Glfc:IPQL:Cfum</strain>
    </source>
</reference>
<dbReference type="EMBL" id="CM046125">
    <property type="protein sequence ID" value="KAI8423137.1"/>
    <property type="molecule type" value="Genomic_DNA"/>
</dbReference>
<comment type="caution">
    <text evidence="1">The sequence shown here is derived from an EMBL/GenBank/DDBJ whole genome shotgun (WGS) entry which is preliminary data.</text>
</comment>
<gene>
    <name evidence="1" type="ORF">MSG28_014211</name>
</gene>
<organism evidence="1 2">
    <name type="scientific">Choristoneura fumiferana</name>
    <name type="common">Spruce budworm moth</name>
    <name type="synonym">Archips fumiferana</name>
    <dbReference type="NCBI Taxonomy" id="7141"/>
    <lineage>
        <taxon>Eukaryota</taxon>
        <taxon>Metazoa</taxon>
        <taxon>Ecdysozoa</taxon>
        <taxon>Arthropoda</taxon>
        <taxon>Hexapoda</taxon>
        <taxon>Insecta</taxon>
        <taxon>Pterygota</taxon>
        <taxon>Neoptera</taxon>
        <taxon>Endopterygota</taxon>
        <taxon>Lepidoptera</taxon>
        <taxon>Glossata</taxon>
        <taxon>Ditrysia</taxon>
        <taxon>Tortricoidea</taxon>
        <taxon>Tortricidae</taxon>
        <taxon>Tortricinae</taxon>
        <taxon>Choristoneura</taxon>
    </lineage>
</organism>